<name>A0A0G9MSV4_9SPHN</name>
<dbReference type="STRING" id="1581420.AAW00_12270"/>
<keyword evidence="3" id="KW-1185">Reference proteome</keyword>
<reference evidence="2 3" key="1">
    <citation type="submission" date="2015-04" db="EMBL/GenBank/DDBJ databases">
        <title>The draft genome sequence of Erythrobacter luteus KA37.</title>
        <authorList>
            <person name="Zhuang L."/>
            <person name="Liu Y."/>
            <person name="Shao Z."/>
        </authorList>
    </citation>
    <scope>NUCLEOTIDE SEQUENCE [LARGE SCALE GENOMIC DNA]</scope>
    <source>
        <strain evidence="2 3">KA37</strain>
    </source>
</reference>
<evidence type="ECO:0000313" key="3">
    <source>
        <dbReference type="Proteomes" id="UP000053464"/>
    </source>
</evidence>
<dbReference type="EMBL" id="LBHB01000003">
    <property type="protein sequence ID" value="KLE33842.1"/>
    <property type="molecule type" value="Genomic_DNA"/>
</dbReference>
<comment type="caution">
    <text evidence="2">The sequence shown here is derived from an EMBL/GenBank/DDBJ whole genome shotgun (WGS) entry which is preliminary data.</text>
</comment>
<sequence>MFAFRKRLRAFVLGADLSAGALLRLRGTCGRLFGLAGLQPGQDFSKGTASVGDQPAAGATARPQRARSEAEDV</sequence>
<organism evidence="2 3">
    <name type="scientific">Aurantiacibacter luteus</name>
    <dbReference type="NCBI Taxonomy" id="1581420"/>
    <lineage>
        <taxon>Bacteria</taxon>
        <taxon>Pseudomonadati</taxon>
        <taxon>Pseudomonadota</taxon>
        <taxon>Alphaproteobacteria</taxon>
        <taxon>Sphingomonadales</taxon>
        <taxon>Erythrobacteraceae</taxon>
        <taxon>Aurantiacibacter</taxon>
    </lineage>
</organism>
<dbReference type="AlphaFoldDB" id="A0A0G9MSV4"/>
<proteinExistence type="predicted"/>
<dbReference type="PATRIC" id="fig|1581420.6.peg.2506"/>
<accession>A0A0G9MSV4</accession>
<gene>
    <name evidence="2" type="ORF">AAW00_12270</name>
</gene>
<dbReference type="Proteomes" id="UP000053464">
    <property type="component" value="Unassembled WGS sequence"/>
</dbReference>
<protein>
    <submittedName>
        <fullName evidence="2">Uncharacterized protein</fullName>
    </submittedName>
</protein>
<evidence type="ECO:0000313" key="2">
    <source>
        <dbReference type="EMBL" id="KLE33842.1"/>
    </source>
</evidence>
<feature type="region of interest" description="Disordered" evidence="1">
    <location>
        <begin position="44"/>
        <end position="73"/>
    </location>
</feature>
<evidence type="ECO:0000256" key="1">
    <source>
        <dbReference type="SAM" id="MobiDB-lite"/>
    </source>
</evidence>